<dbReference type="InterPro" id="IPR000873">
    <property type="entry name" value="AMP-dep_synth/lig_dom"/>
</dbReference>
<dbReference type="GO" id="GO:0044550">
    <property type="term" value="P:secondary metabolite biosynthetic process"/>
    <property type="evidence" value="ECO:0007669"/>
    <property type="project" value="TreeGrafter"/>
</dbReference>
<dbReference type="Proteomes" id="UP000242662">
    <property type="component" value="Unassembled WGS sequence"/>
</dbReference>
<dbReference type="InterPro" id="IPR045851">
    <property type="entry name" value="AMP-bd_C_sf"/>
</dbReference>
<evidence type="ECO:0000256" key="3">
    <source>
        <dbReference type="ARBA" id="ARBA00022450"/>
    </source>
</evidence>
<dbReference type="CDD" id="cd19531">
    <property type="entry name" value="LCL_NRPS-like"/>
    <property type="match status" value="1"/>
</dbReference>
<sequence>MNRLGLLSDKKKELLKQKLGNRSSCNKRSNTIKRYGLRKSAVSFSQQRLWIMNKFESNNVLYNIPTAYRISEKLDIKILSRSLDYLISKHESLRTSFISIDNQLKQCVEGNLEMSIDYEQCCSKGSKIGEKINDVYKEESSFVFDLEKGPLFKVKLLHLNQDESVLYLTFHHIIADAWSIEIFINELLDNYIKLANDQQLDEKDLEIQYADYSVWQNEQIEKGVYDDQLVYWKDKLDHSPEILEFPLDKMMGKERSFEGCEVKKELNTELSLGLKKIAQENEMSLFMVITAAFKIMLNRYTDQEDIIIGTPIANRTRRETHDLIGCFLNTLALRTDLSGDPTFLELLYRLKKTILSAIENQDIPYEKVIEETQKNRTNNNSLFDIMINYVSQTSEGVYDQIGYEPIEFKDSKSKFLFTLYIEEKRDKLKFNIVYQRAYLTAETMNVFMNQFINILEQILNDQTKKVAEFRLVDGDSDKYIPDPTQTIATGPNDTLIELFEEQVKLNLHKVAIKHNEANKTYEDLSQDSARLANFLINKGVRKGEPVALYGERSYKAIVGMLGIFKAGAVLVNIDEELPRGRKELLISGSGVKKILDVNGNFIKADGMDVYLFEESQDKNLDEFIMERDVNGEDPSYIFFTSGSTGTPKGIVGDHKGVSHFLKWQKDTFGISAEDKGAQFTSLSFDVVIRDIFLPLISGATLVIPDQNKKNDLNYLFDWLKSEGITFFHTVPSVLEAWIAENRFQYYLGKLRWIFSAGEPLTEILINKSQGAFLGNYKFVNLYGPSETTLAKSYHVIDNTQEGVQPIGKPISDTQIFIMKGNRVCGVGEIGEIVIRTPYMTKGYLDKANNKDKFIENPFISMSKDMIYRTGDIGRVTSAGLLEIKGRLDDQLKINGVRVHLSEISSVIKQLKYVKNAVVIDGSKVLKTNTTYLIAYVVLENYKRDDELIHIEIKKKIAGLLPLSVIPEMIVEIDKIPLNSNGKVNIKALPTPEIRDEKLSLVKPKDDIEKKLLEIWEDVLNKDSIGVTQNFFEVGGQSLKAFQIISRVKSNFNTDITIQEIFNNPTVEDMAMIIKNSQSSNCQVTIARSSRRI</sequence>
<dbReference type="GO" id="GO:0008610">
    <property type="term" value="P:lipid biosynthetic process"/>
    <property type="evidence" value="ECO:0007669"/>
    <property type="project" value="UniProtKB-ARBA"/>
</dbReference>
<dbReference type="InterPro" id="IPR010071">
    <property type="entry name" value="AA_adenyl_dom"/>
</dbReference>
<dbReference type="AlphaFoldDB" id="A0A1G6M8L7"/>
<reference evidence="7" key="1">
    <citation type="submission" date="2016-09" db="EMBL/GenBank/DDBJ databases">
        <authorList>
            <person name="Varghese N."/>
            <person name="Submissions S."/>
        </authorList>
    </citation>
    <scope>NUCLEOTIDE SEQUENCE [LARGE SCALE GENOMIC DNA]</scope>
    <source>
        <strain evidence="7">25nlg</strain>
    </source>
</reference>
<dbReference type="Gene3D" id="3.30.559.10">
    <property type="entry name" value="Chloramphenicol acetyltransferase-like domain"/>
    <property type="match status" value="1"/>
</dbReference>
<dbReference type="Gene3D" id="1.10.1200.10">
    <property type="entry name" value="ACP-like"/>
    <property type="match status" value="1"/>
</dbReference>
<dbReference type="Pfam" id="PF00668">
    <property type="entry name" value="Condensation"/>
    <property type="match status" value="1"/>
</dbReference>
<keyword evidence="4" id="KW-0597">Phosphoprotein</keyword>
<evidence type="ECO:0000259" key="5">
    <source>
        <dbReference type="PROSITE" id="PS50075"/>
    </source>
</evidence>
<gene>
    <name evidence="6" type="ORF">SAMN05421737_109128</name>
</gene>
<dbReference type="Gene3D" id="3.30.300.30">
    <property type="match status" value="1"/>
</dbReference>
<dbReference type="InterPro" id="IPR001242">
    <property type="entry name" value="Condensation_dom"/>
</dbReference>
<dbReference type="PANTHER" id="PTHR45527">
    <property type="entry name" value="NONRIBOSOMAL PEPTIDE SYNTHETASE"/>
    <property type="match status" value="1"/>
</dbReference>
<dbReference type="SUPFAM" id="SSF56801">
    <property type="entry name" value="Acetyl-CoA synthetase-like"/>
    <property type="match status" value="1"/>
</dbReference>
<dbReference type="NCBIfam" id="TIGR01733">
    <property type="entry name" value="AA-adenyl-dom"/>
    <property type="match status" value="1"/>
</dbReference>
<dbReference type="GO" id="GO:0005737">
    <property type="term" value="C:cytoplasm"/>
    <property type="evidence" value="ECO:0007669"/>
    <property type="project" value="TreeGrafter"/>
</dbReference>
<dbReference type="EMBL" id="FMYM01000009">
    <property type="protein sequence ID" value="SDC51932.1"/>
    <property type="molecule type" value="Genomic_DNA"/>
</dbReference>
<name>A0A1G6M8L7_9BACI</name>
<dbReference type="PANTHER" id="PTHR45527:SF1">
    <property type="entry name" value="FATTY ACID SYNTHASE"/>
    <property type="match status" value="1"/>
</dbReference>
<organism evidence="6 7">
    <name type="scientific">Shouchella lonarensis</name>
    <dbReference type="NCBI Taxonomy" id="1464122"/>
    <lineage>
        <taxon>Bacteria</taxon>
        <taxon>Bacillati</taxon>
        <taxon>Bacillota</taxon>
        <taxon>Bacilli</taxon>
        <taxon>Bacillales</taxon>
        <taxon>Bacillaceae</taxon>
        <taxon>Shouchella</taxon>
    </lineage>
</organism>
<evidence type="ECO:0000256" key="4">
    <source>
        <dbReference type="ARBA" id="ARBA00022553"/>
    </source>
</evidence>
<dbReference type="OrthoDB" id="9765680at2"/>
<dbReference type="SUPFAM" id="SSF47336">
    <property type="entry name" value="ACP-like"/>
    <property type="match status" value="1"/>
</dbReference>
<evidence type="ECO:0000256" key="1">
    <source>
        <dbReference type="ARBA" id="ARBA00001957"/>
    </source>
</evidence>
<evidence type="ECO:0000256" key="2">
    <source>
        <dbReference type="ARBA" id="ARBA00006432"/>
    </source>
</evidence>
<evidence type="ECO:0000313" key="6">
    <source>
        <dbReference type="EMBL" id="SDC51932.1"/>
    </source>
</evidence>
<dbReference type="Pfam" id="PF00550">
    <property type="entry name" value="PP-binding"/>
    <property type="match status" value="1"/>
</dbReference>
<dbReference type="GO" id="GO:0043041">
    <property type="term" value="P:amino acid activation for nonribosomal peptide biosynthetic process"/>
    <property type="evidence" value="ECO:0007669"/>
    <property type="project" value="TreeGrafter"/>
</dbReference>
<dbReference type="PROSITE" id="PS50075">
    <property type="entry name" value="CARRIER"/>
    <property type="match status" value="1"/>
</dbReference>
<dbReference type="FunFam" id="1.10.1200.10:FF:000005">
    <property type="entry name" value="Nonribosomal peptide synthetase 1"/>
    <property type="match status" value="1"/>
</dbReference>
<dbReference type="InterPro" id="IPR009081">
    <property type="entry name" value="PP-bd_ACP"/>
</dbReference>
<dbReference type="Gene3D" id="3.30.559.30">
    <property type="entry name" value="Nonribosomal peptide synthetase, condensation domain"/>
    <property type="match status" value="1"/>
</dbReference>
<dbReference type="InterPro" id="IPR023213">
    <property type="entry name" value="CAT-like_dom_sf"/>
</dbReference>
<keyword evidence="7" id="KW-1185">Reference proteome</keyword>
<dbReference type="PROSITE" id="PS00455">
    <property type="entry name" value="AMP_BINDING"/>
    <property type="match status" value="1"/>
</dbReference>
<dbReference type="InterPro" id="IPR020845">
    <property type="entry name" value="AMP-binding_CS"/>
</dbReference>
<dbReference type="STRING" id="1464122.SAMN05421737_109128"/>
<dbReference type="GO" id="GO:0003824">
    <property type="term" value="F:catalytic activity"/>
    <property type="evidence" value="ECO:0007669"/>
    <property type="project" value="InterPro"/>
</dbReference>
<dbReference type="Gene3D" id="3.40.50.12780">
    <property type="entry name" value="N-terminal domain of ligase-like"/>
    <property type="match status" value="1"/>
</dbReference>
<dbReference type="GO" id="GO:0031177">
    <property type="term" value="F:phosphopantetheine binding"/>
    <property type="evidence" value="ECO:0007669"/>
    <property type="project" value="TreeGrafter"/>
</dbReference>
<dbReference type="SUPFAM" id="SSF52777">
    <property type="entry name" value="CoA-dependent acyltransferases"/>
    <property type="match status" value="2"/>
</dbReference>
<dbReference type="InterPro" id="IPR042099">
    <property type="entry name" value="ANL_N_sf"/>
</dbReference>
<comment type="similarity">
    <text evidence="2">Belongs to the ATP-dependent AMP-binding enzyme family.</text>
</comment>
<dbReference type="Pfam" id="PF00501">
    <property type="entry name" value="AMP-binding"/>
    <property type="match status" value="1"/>
</dbReference>
<proteinExistence type="inferred from homology"/>
<evidence type="ECO:0000313" key="7">
    <source>
        <dbReference type="Proteomes" id="UP000242662"/>
    </source>
</evidence>
<keyword evidence="3" id="KW-0596">Phosphopantetheine</keyword>
<comment type="cofactor">
    <cofactor evidence="1">
        <name>pantetheine 4'-phosphate</name>
        <dbReference type="ChEBI" id="CHEBI:47942"/>
    </cofactor>
</comment>
<dbReference type="RefSeq" id="WP_090776292.1">
    <property type="nucleotide sequence ID" value="NZ_FMYM01000009.1"/>
</dbReference>
<feature type="domain" description="Carrier" evidence="5">
    <location>
        <begin position="1002"/>
        <end position="1077"/>
    </location>
</feature>
<dbReference type="CDD" id="cd05930">
    <property type="entry name" value="A_NRPS"/>
    <property type="match status" value="1"/>
</dbReference>
<protein>
    <submittedName>
        <fullName evidence="6">Amino acid adenylation domain-containing protein</fullName>
    </submittedName>
</protein>
<dbReference type="InterPro" id="IPR036736">
    <property type="entry name" value="ACP-like_sf"/>
</dbReference>
<accession>A0A1G6M8L7</accession>